<gene>
    <name evidence="3" type="ORF">PV05_05848</name>
</gene>
<evidence type="ECO:0000313" key="4">
    <source>
        <dbReference type="Proteomes" id="UP000054342"/>
    </source>
</evidence>
<dbReference type="OrthoDB" id="539358at2759"/>
<evidence type="ECO:0000259" key="2">
    <source>
        <dbReference type="PROSITE" id="PS50181"/>
    </source>
</evidence>
<feature type="region of interest" description="Disordered" evidence="1">
    <location>
        <begin position="210"/>
        <end position="235"/>
    </location>
</feature>
<dbReference type="PROSITE" id="PS50181">
    <property type="entry name" value="FBOX"/>
    <property type="match status" value="1"/>
</dbReference>
<dbReference type="GeneID" id="25327756"/>
<reference evidence="3 4" key="1">
    <citation type="submission" date="2015-01" db="EMBL/GenBank/DDBJ databases">
        <title>The Genome Sequence of Exophiala xenobiotica CBS118157.</title>
        <authorList>
            <consortium name="The Broad Institute Genomics Platform"/>
            <person name="Cuomo C."/>
            <person name="de Hoog S."/>
            <person name="Gorbushina A."/>
            <person name="Stielow B."/>
            <person name="Teixiera M."/>
            <person name="Abouelleil A."/>
            <person name="Chapman S.B."/>
            <person name="Priest M."/>
            <person name="Young S.K."/>
            <person name="Wortman J."/>
            <person name="Nusbaum C."/>
            <person name="Birren B."/>
        </authorList>
    </citation>
    <scope>NUCLEOTIDE SEQUENCE [LARGE SCALE GENOMIC DNA]</scope>
    <source>
        <strain evidence="3 4">CBS 118157</strain>
    </source>
</reference>
<dbReference type="SUPFAM" id="SSF81383">
    <property type="entry name" value="F-box domain"/>
    <property type="match status" value="1"/>
</dbReference>
<dbReference type="InterPro" id="IPR036047">
    <property type="entry name" value="F-box-like_dom_sf"/>
</dbReference>
<dbReference type="Proteomes" id="UP000054342">
    <property type="component" value="Unassembled WGS sequence"/>
</dbReference>
<evidence type="ECO:0000256" key="1">
    <source>
        <dbReference type="SAM" id="MobiDB-lite"/>
    </source>
</evidence>
<dbReference type="EMBL" id="KN847319">
    <property type="protein sequence ID" value="KIW57276.1"/>
    <property type="molecule type" value="Genomic_DNA"/>
</dbReference>
<dbReference type="InterPro" id="IPR001810">
    <property type="entry name" value="F-box_dom"/>
</dbReference>
<dbReference type="HOGENOM" id="CLU_082773_0_0_1"/>
<sequence>MADSSTTRNTRLFGLPTELNDQIISKLNYQDLCSLRATCHSASALIPLTTLKTLRQNIKAKLLDEEATDYAQREIRYGNMAHWARAFPTERRTWYTNDAICNIHANFITRACRLNCYACLQNLPRECFTDSQVMGSRSLGHKDAERRFCKVCGVKKGIWARGTTIKEAKGTWVVCKGCASIRTADSKYKRDGVCSAQCLSQVIKEYQNTTSKPCTSKGTSYISQNSSTSAESHETRTSNTRATRCLRCWAISHTEKVADGELALHLCKECEAFTRSS</sequence>
<name>A0A0D2BXW2_9EURO</name>
<protein>
    <recommendedName>
        <fullName evidence="2">F-box domain-containing protein</fullName>
    </recommendedName>
</protein>
<evidence type="ECO:0000313" key="3">
    <source>
        <dbReference type="EMBL" id="KIW57276.1"/>
    </source>
</evidence>
<dbReference type="AlphaFoldDB" id="A0A0D2BXW2"/>
<keyword evidence="4" id="KW-1185">Reference proteome</keyword>
<dbReference type="Pfam" id="PF00646">
    <property type="entry name" value="F-box"/>
    <property type="match status" value="1"/>
</dbReference>
<dbReference type="RefSeq" id="XP_013317860.1">
    <property type="nucleotide sequence ID" value="XM_013462406.1"/>
</dbReference>
<proteinExistence type="predicted"/>
<organism evidence="3 4">
    <name type="scientific">Exophiala xenobiotica</name>
    <dbReference type="NCBI Taxonomy" id="348802"/>
    <lineage>
        <taxon>Eukaryota</taxon>
        <taxon>Fungi</taxon>
        <taxon>Dikarya</taxon>
        <taxon>Ascomycota</taxon>
        <taxon>Pezizomycotina</taxon>
        <taxon>Eurotiomycetes</taxon>
        <taxon>Chaetothyriomycetidae</taxon>
        <taxon>Chaetothyriales</taxon>
        <taxon>Herpotrichiellaceae</taxon>
        <taxon>Exophiala</taxon>
    </lineage>
</organism>
<accession>A0A0D2BXW2</accession>
<feature type="domain" description="F-box" evidence="2">
    <location>
        <begin position="9"/>
        <end position="58"/>
    </location>
</feature>
<feature type="compositionally biased region" description="Polar residues" evidence="1">
    <location>
        <begin position="210"/>
        <end position="230"/>
    </location>
</feature>